<dbReference type="Pfam" id="PF08487">
    <property type="entry name" value="VIT"/>
    <property type="match status" value="1"/>
</dbReference>
<dbReference type="InterPro" id="IPR036465">
    <property type="entry name" value="vWFA_dom_sf"/>
</dbReference>
<dbReference type="Pfam" id="PF13768">
    <property type="entry name" value="VWA_3"/>
    <property type="match status" value="1"/>
</dbReference>
<dbReference type="SMART" id="SM00609">
    <property type="entry name" value="VIT"/>
    <property type="match status" value="1"/>
</dbReference>
<dbReference type="Proteomes" id="UP000321083">
    <property type="component" value="Unassembled WGS sequence"/>
</dbReference>
<dbReference type="InterPro" id="IPR013694">
    <property type="entry name" value="VIT"/>
</dbReference>
<evidence type="ECO:0000313" key="4">
    <source>
        <dbReference type="EMBL" id="TWW10573.1"/>
    </source>
</evidence>
<feature type="compositionally biased region" description="Low complexity" evidence="1">
    <location>
        <begin position="634"/>
        <end position="652"/>
    </location>
</feature>
<dbReference type="Gene3D" id="3.40.50.410">
    <property type="entry name" value="von Willebrand factor, type A domain"/>
    <property type="match status" value="1"/>
</dbReference>
<feature type="domain" description="VWFA" evidence="2">
    <location>
        <begin position="286"/>
        <end position="458"/>
    </location>
</feature>
<feature type="region of interest" description="Disordered" evidence="1">
    <location>
        <begin position="625"/>
        <end position="691"/>
    </location>
</feature>
<protein>
    <recommendedName>
        <fullName evidence="6">Inter-alpha-trypsin inhibitor domain-containing protein</fullName>
    </recommendedName>
</protein>
<gene>
    <name evidence="4" type="ORF">E3A20_06430</name>
</gene>
<accession>A0A5C6M8Q4</accession>
<dbReference type="PROSITE" id="PS50234">
    <property type="entry name" value="VWFA"/>
    <property type="match status" value="1"/>
</dbReference>
<reference evidence="4 5" key="1">
    <citation type="submission" date="2019-08" db="EMBL/GenBank/DDBJ databases">
        <title>100 year-old enigma solved: identification of Planctomyces bekefii, the type genus and species of the phylum Planctomycetes.</title>
        <authorList>
            <person name="Svetlana D.N."/>
            <person name="Overmann J."/>
        </authorList>
    </citation>
    <scope>NUCLEOTIDE SEQUENCE [LARGE SCALE GENOMIC DNA]</scope>
    <source>
        <strain evidence="4">Phe10_nw2017</strain>
    </source>
</reference>
<evidence type="ECO:0000313" key="5">
    <source>
        <dbReference type="Proteomes" id="UP000321083"/>
    </source>
</evidence>
<dbReference type="EMBL" id="SRHE01000085">
    <property type="protein sequence ID" value="TWW10573.1"/>
    <property type="molecule type" value="Genomic_DNA"/>
</dbReference>
<feature type="compositionally biased region" description="Low complexity" evidence="1">
    <location>
        <begin position="677"/>
        <end position="688"/>
    </location>
</feature>
<reference evidence="4 5" key="2">
    <citation type="submission" date="2019-08" db="EMBL/GenBank/DDBJ databases">
        <authorList>
            <person name="Henke P."/>
        </authorList>
    </citation>
    <scope>NUCLEOTIDE SEQUENCE [LARGE SCALE GENOMIC DNA]</scope>
    <source>
        <strain evidence="4">Phe10_nw2017</strain>
    </source>
</reference>
<proteinExistence type="predicted"/>
<evidence type="ECO:0008006" key="6">
    <source>
        <dbReference type="Google" id="ProtNLM"/>
    </source>
</evidence>
<dbReference type="SMART" id="SM00327">
    <property type="entry name" value="VWA"/>
    <property type="match status" value="1"/>
</dbReference>
<dbReference type="PANTHER" id="PTHR45737">
    <property type="entry name" value="VON WILLEBRAND FACTOR A DOMAIN-CONTAINING PROTEIN 5A"/>
    <property type="match status" value="1"/>
</dbReference>
<dbReference type="AlphaFoldDB" id="A0A5C6M8Q4"/>
<comment type="caution">
    <text evidence="4">The sequence shown here is derived from an EMBL/GenBank/DDBJ whole genome shotgun (WGS) entry which is preliminary data.</text>
</comment>
<keyword evidence="5" id="KW-1185">Reference proteome</keyword>
<feature type="domain" description="VIT" evidence="3">
    <location>
        <begin position="33"/>
        <end position="161"/>
    </location>
</feature>
<sequence>MKRWSDPGKTVWGVAVLLAGVLLTVTGGEKARASGLLIADGGLGGVLKIEQHDVSVVINNGIAVTTVHQVFRNTEQRVVEALYTFPVPAGASVSNFRMMIGGREMTGEVVEKKRAREIYNSYKAVKRDPGLLEQTDFRTFELRIFPIAARAEQEIWLTWQQELGFEHDTATYVYPLATTTRPGIDAKVHGRFSMTVDVKSEIPVQKLFSPSHNDEFVITKHSPEYVRASLETAGGSLERDVVLGFDIERPRTGIDLITSKQPGSDGYFLMTMTAGTELESTAGGMDYVFLVDISGSMAAEGKLVQSRATVESFLDALGDEDRFEVLTFSSDPKLHFGTLTPVSDATRASAREYLGSQRARGGTVLRPALQTAYKFRDADRPLNVVLLSDGMTEAREQAELVQLIEQAPDNVRVFCVGIGNEVNRPLLKQMAEGAGGLAAFVSQEDDFARQAQLFRRKLMRPAAIDVKIELEGADVFDVTPRQLPDLFHGAPLRIYGRYRKSGPAKVTVSATILGQPMNQSLDVELPERDDRNPEIERMWAYEQVQQKMGEIRRSGETPQLTADIVSLCEGYSIVSEYASFLVLENDSEFQRWQIARRNATRFQRDDAARVQLAQQLESLRDAALARTGPTPNGDQQTATAAVPADAAAGQPTNSVDTTTQAAAPPSVQPGDLVWNNSPGAPATSSSAPFVSAPNGGSNVRFHGGGGGGAIDPLSALAAMGFAGAAWAARRRSVRGSEQV</sequence>
<dbReference type="InterPro" id="IPR002035">
    <property type="entry name" value="VWF_A"/>
</dbReference>
<dbReference type="SUPFAM" id="SSF53300">
    <property type="entry name" value="vWA-like"/>
    <property type="match status" value="1"/>
</dbReference>
<name>A0A5C6M8Q4_9PLAN</name>
<dbReference type="PANTHER" id="PTHR45737:SF6">
    <property type="entry name" value="VON WILLEBRAND FACTOR A DOMAIN-CONTAINING PROTEIN 5A"/>
    <property type="match status" value="1"/>
</dbReference>
<evidence type="ECO:0000256" key="1">
    <source>
        <dbReference type="SAM" id="MobiDB-lite"/>
    </source>
</evidence>
<dbReference type="PROSITE" id="PS51468">
    <property type="entry name" value="VIT"/>
    <property type="match status" value="1"/>
</dbReference>
<evidence type="ECO:0000259" key="2">
    <source>
        <dbReference type="PROSITE" id="PS50234"/>
    </source>
</evidence>
<evidence type="ECO:0000259" key="3">
    <source>
        <dbReference type="PROSITE" id="PS51468"/>
    </source>
</evidence>
<organism evidence="4 5">
    <name type="scientific">Planctomyces bekefii</name>
    <dbReference type="NCBI Taxonomy" id="1653850"/>
    <lineage>
        <taxon>Bacteria</taxon>
        <taxon>Pseudomonadati</taxon>
        <taxon>Planctomycetota</taxon>
        <taxon>Planctomycetia</taxon>
        <taxon>Planctomycetales</taxon>
        <taxon>Planctomycetaceae</taxon>
        <taxon>Planctomyces</taxon>
    </lineage>
</organism>